<dbReference type="CDD" id="cd00009">
    <property type="entry name" value="AAA"/>
    <property type="match status" value="1"/>
</dbReference>
<name>A0A1G6WWI2_9GAMM</name>
<dbReference type="Pfam" id="PF06506">
    <property type="entry name" value="PrpR_N"/>
    <property type="match status" value="1"/>
</dbReference>
<dbReference type="InterPro" id="IPR001387">
    <property type="entry name" value="Cro/C1-type_HTH"/>
</dbReference>
<dbReference type="PANTHER" id="PTHR32071:SF81">
    <property type="entry name" value="PROPIONATE CATABOLISM OPERON REGULATORY PROTEIN"/>
    <property type="match status" value="1"/>
</dbReference>
<dbReference type="PROSITE" id="PS00675">
    <property type="entry name" value="SIGMA54_INTERACT_1"/>
    <property type="match status" value="1"/>
</dbReference>
<proteinExistence type="predicted"/>
<dbReference type="InterPro" id="IPR025943">
    <property type="entry name" value="Sigma_54_int_dom_ATP-bd_2"/>
</dbReference>
<dbReference type="Gene3D" id="3.40.50.2300">
    <property type="match status" value="1"/>
</dbReference>
<dbReference type="AlphaFoldDB" id="A0A1G6WWI2"/>
<dbReference type="InterPro" id="IPR009057">
    <property type="entry name" value="Homeodomain-like_sf"/>
</dbReference>
<dbReference type="NCBIfam" id="TIGR02329">
    <property type="entry name" value="propionate_PrpR"/>
    <property type="match status" value="1"/>
</dbReference>
<dbReference type="Gene3D" id="3.40.50.300">
    <property type="entry name" value="P-loop containing nucleotide triphosphate hydrolases"/>
    <property type="match status" value="1"/>
</dbReference>
<dbReference type="InterPro" id="IPR058031">
    <property type="entry name" value="AAA_lid_NorR"/>
</dbReference>
<dbReference type="Pfam" id="PF02954">
    <property type="entry name" value="HTH_8"/>
    <property type="match status" value="1"/>
</dbReference>
<dbReference type="EMBL" id="FNAG01000005">
    <property type="protein sequence ID" value="SDD69557.1"/>
    <property type="molecule type" value="Genomic_DNA"/>
</dbReference>
<protein>
    <submittedName>
        <fullName evidence="8">Transcriptional regulator, propionate catabolism operon regulatory protein</fullName>
    </submittedName>
</protein>
<dbReference type="GO" id="GO:0043565">
    <property type="term" value="F:sequence-specific DNA binding"/>
    <property type="evidence" value="ECO:0007669"/>
    <property type="project" value="InterPro"/>
</dbReference>
<keyword evidence="5" id="KW-0804">Transcription</keyword>
<dbReference type="SMART" id="SM00382">
    <property type="entry name" value="AAA"/>
    <property type="match status" value="1"/>
</dbReference>
<evidence type="ECO:0000256" key="4">
    <source>
        <dbReference type="ARBA" id="ARBA00023125"/>
    </source>
</evidence>
<dbReference type="InterPro" id="IPR012704">
    <property type="entry name" value="Sig_transdc_resp-reg_PrpR"/>
</dbReference>
<dbReference type="InterPro" id="IPR003593">
    <property type="entry name" value="AAA+_ATPase"/>
</dbReference>
<organism evidence="8 9">
    <name type="scientific">Aquimonas voraii</name>
    <dbReference type="NCBI Taxonomy" id="265719"/>
    <lineage>
        <taxon>Bacteria</taxon>
        <taxon>Pseudomonadati</taxon>
        <taxon>Pseudomonadota</taxon>
        <taxon>Gammaproteobacteria</taxon>
        <taxon>Lysobacterales</taxon>
        <taxon>Lysobacteraceae</taxon>
        <taxon>Aquimonas</taxon>
    </lineage>
</organism>
<keyword evidence="4" id="KW-0238">DNA-binding</keyword>
<dbReference type="PROSITE" id="PS50045">
    <property type="entry name" value="SIGMA54_INTERACT_4"/>
    <property type="match status" value="1"/>
</dbReference>
<dbReference type="OrthoDB" id="9804019at2"/>
<evidence type="ECO:0000256" key="5">
    <source>
        <dbReference type="ARBA" id="ARBA00023163"/>
    </source>
</evidence>
<dbReference type="InterPro" id="IPR027417">
    <property type="entry name" value="P-loop_NTPase"/>
</dbReference>
<dbReference type="CDD" id="cd00093">
    <property type="entry name" value="HTH_XRE"/>
    <property type="match status" value="1"/>
</dbReference>
<evidence type="ECO:0000256" key="2">
    <source>
        <dbReference type="ARBA" id="ARBA00022840"/>
    </source>
</evidence>
<dbReference type="PROSITE" id="PS00676">
    <property type="entry name" value="SIGMA54_INTERACT_2"/>
    <property type="match status" value="1"/>
</dbReference>
<evidence type="ECO:0000313" key="9">
    <source>
        <dbReference type="Proteomes" id="UP000199603"/>
    </source>
</evidence>
<dbReference type="PROSITE" id="PS00688">
    <property type="entry name" value="SIGMA54_INTERACT_3"/>
    <property type="match status" value="1"/>
</dbReference>
<keyword evidence="9" id="KW-1185">Reference proteome</keyword>
<dbReference type="Pfam" id="PF00158">
    <property type="entry name" value="Sigma54_activat"/>
    <property type="match status" value="1"/>
</dbReference>
<dbReference type="GO" id="GO:0005524">
    <property type="term" value="F:ATP binding"/>
    <property type="evidence" value="ECO:0007669"/>
    <property type="project" value="UniProtKB-KW"/>
</dbReference>
<dbReference type="Pfam" id="PF25601">
    <property type="entry name" value="AAA_lid_14"/>
    <property type="match status" value="1"/>
</dbReference>
<evidence type="ECO:0000259" key="6">
    <source>
        <dbReference type="PROSITE" id="PS50045"/>
    </source>
</evidence>
<gene>
    <name evidence="8" type="ORF">SAMN04488509_105175</name>
</gene>
<dbReference type="Proteomes" id="UP000199603">
    <property type="component" value="Unassembled WGS sequence"/>
</dbReference>
<dbReference type="GO" id="GO:0005737">
    <property type="term" value="C:cytoplasm"/>
    <property type="evidence" value="ECO:0007669"/>
    <property type="project" value="InterPro"/>
</dbReference>
<dbReference type="SUPFAM" id="SSF52540">
    <property type="entry name" value="P-loop containing nucleoside triphosphate hydrolases"/>
    <property type="match status" value="1"/>
</dbReference>
<accession>A0A1G6WWI2</accession>
<dbReference type="PROSITE" id="PS50943">
    <property type="entry name" value="HTH_CROC1"/>
    <property type="match status" value="1"/>
</dbReference>
<dbReference type="GO" id="GO:0000156">
    <property type="term" value="F:phosphorelay response regulator activity"/>
    <property type="evidence" value="ECO:0007669"/>
    <property type="project" value="InterPro"/>
</dbReference>
<evidence type="ECO:0000256" key="1">
    <source>
        <dbReference type="ARBA" id="ARBA00022741"/>
    </source>
</evidence>
<dbReference type="InterPro" id="IPR010524">
    <property type="entry name" value="Sig_transdc_resp-reg_PrpR_N"/>
</dbReference>
<dbReference type="FunFam" id="3.40.50.300:FF:000006">
    <property type="entry name" value="DNA-binding transcriptional regulator NtrC"/>
    <property type="match status" value="1"/>
</dbReference>
<dbReference type="PANTHER" id="PTHR32071">
    <property type="entry name" value="TRANSCRIPTIONAL REGULATORY PROTEIN"/>
    <property type="match status" value="1"/>
</dbReference>
<evidence type="ECO:0000313" key="8">
    <source>
        <dbReference type="EMBL" id="SDD69557.1"/>
    </source>
</evidence>
<dbReference type="RefSeq" id="WP_091242441.1">
    <property type="nucleotide sequence ID" value="NZ_FNAG01000005.1"/>
</dbReference>
<keyword evidence="1" id="KW-0547">Nucleotide-binding</keyword>
<keyword evidence="2" id="KW-0067">ATP-binding</keyword>
<dbReference type="InterPro" id="IPR002078">
    <property type="entry name" value="Sigma_54_int"/>
</dbReference>
<dbReference type="Gene3D" id="1.10.10.60">
    <property type="entry name" value="Homeodomain-like"/>
    <property type="match status" value="1"/>
</dbReference>
<evidence type="ECO:0000256" key="3">
    <source>
        <dbReference type="ARBA" id="ARBA00023015"/>
    </source>
</evidence>
<dbReference type="InterPro" id="IPR025662">
    <property type="entry name" value="Sigma_54_int_dom_ATP-bd_1"/>
</dbReference>
<feature type="domain" description="HTH cro/C1-type" evidence="7">
    <location>
        <begin position="508"/>
        <end position="536"/>
    </location>
</feature>
<dbReference type="InterPro" id="IPR025944">
    <property type="entry name" value="Sigma_54_int_dom_CS"/>
</dbReference>
<keyword evidence="3" id="KW-0805">Transcription regulation</keyword>
<dbReference type="Gene3D" id="1.20.5.170">
    <property type="match status" value="1"/>
</dbReference>
<feature type="domain" description="Sigma-54 factor interaction" evidence="6">
    <location>
        <begin position="220"/>
        <end position="451"/>
    </location>
</feature>
<sequence length="538" mass="58501">MSAHPESTRLPVIWTASVSRLSQLLREVTPEFDGRARIENLNLGFEDAVRHIRTRLPRERVDVLISAGSNGAYLRNRISRPLVLVRASGFDLMQALSRARRIAERIGVITHETDLPVFAEFQRHFGLDIAQRSFTTAEEARSAVGDLVSQGVRAIVGTGLVTELAEQAGVAGVLMYSADSIRQAFESALDVARPLIAQEEHAPSPRAKKPGAPRHALEDLVGASAAMVELREQIRRAAMSPATVLIQGETGSGKELVAQALHGVSPRRRGAFVAINCGAVPESLLEGELFGHEEGAFTGARRGGRAGLIEAASGGSLFLDEIGEMPLALQTRLLRVLEEREVLRVGASTPIPVDLRVIAASHVDLRAAVAESRFRADLFYRLDVLRLRLPPLRERREDLPALITSLQDSLRRRGLGMRELKFSAEAIALMAAYPWPGNVRELRNLLERLHAQVDLAVVEIEAALLMRLAPELGAGAAMGRVDPSLPASMRVGNPAANATATRPSATELRALLERHGGSRNAVAEALGVSRSTLWRWMR</sequence>
<dbReference type="STRING" id="265719.SAMN04488509_105175"/>
<evidence type="ECO:0000259" key="7">
    <source>
        <dbReference type="PROSITE" id="PS50943"/>
    </source>
</evidence>
<dbReference type="InterPro" id="IPR002197">
    <property type="entry name" value="HTH_Fis"/>
</dbReference>
<reference evidence="8 9" key="1">
    <citation type="submission" date="2016-10" db="EMBL/GenBank/DDBJ databases">
        <authorList>
            <person name="de Groot N.N."/>
        </authorList>
    </citation>
    <scope>NUCLEOTIDE SEQUENCE [LARGE SCALE GENOMIC DNA]</scope>
    <source>
        <strain evidence="8 9">DSM 16957</strain>
    </source>
</reference>
<dbReference type="SUPFAM" id="SSF46689">
    <property type="entry name" value="Homeodomain-like"/>
    <property type="match status" value="1"/>
</dbReference>
<dbReference type="SUPFAM" id="SSF159800">
    <property type="entry name" value="PrpR receptor domain-like"/>
    <property type="match status" value="1"/>
</dbReference>
<dbReference type="Gene3D" id="1.10.8.60">
    <property type="match status" value="1"/>
</dbReference>
<dbReference type="GO" id="GO:0006355">
    <property type="term" value="P:regulation of DNA-templated transcription"/>
    <property type="evidence" value="ECO:0007669"/>
    <property type="project" value="InterPro"/>
</dbReference>
<dbReference type="GO" id="GO:0019629">
    <property type="term" value="P:propionate catabolic process, 2-methylcitrate cycle"/>
    <property type="evidence" value="ECO:0007669"/>
    <property type="project" value="InterPro"/>
</dbReference>